<dbReference type="VEuPathDB" id="FungiDB:TREMEDRAFT_62406"/>
<feature type="region of interest" description="Disordered" evidence="1">
    <location>
        <begin position="200"/>
        <end position="225"/>
    </location>
</feature>
<accession>A0A4V1M315</accession>
<organism evidence="2 3">
    <name type="scientific">Tremella mesenterica</name>
    <name type="common">Jelly fungus</name>
    <dbReference type="NCBI Taxonomy" id="5217"/>
    <lineage>
        <taxon>Eukaryota</taxon>
        <taxon>Fungi</taxon>
        <taxon>Dikarya</taxon>
        <taxon>Basidiomycota</taxon>
        <taxon>Agaricomycotina</taxon>
        <taxon>Tremellomycetes</taxon>
        <taxon>Tremellales</taxon>
        <taxon>Tremellaceae</taxon>
        <taxon>Tremella</taxon>
    </lineage>
</organism>
<dbReference type="InParanoid" id="A0A4V1M315"/>
<evidence type="ECO:0000313" key="3">
    <source>
        <dbReference type="Proteomes" id="UP000289152"/>
    </source>
</evidence>
<dbReference type="Proteomes" id="UP000289152">
    <property type="component" value="Unassembled WGS sequence"/>
</dbReference>
<evidence type="ECO:0000256" key="1">
    <source>
        <dbReference type="SAM" id="MobiDB-lite"/>
    </source>
</evidence>
<name>A0A4V1M315_TREME</name>
<feature type="region of interest" description="Disordered" evidence="1">
    <location>
        <begin position="17"/>
        <end position="66"/>
    </location>
</feature>
<protein>
    <submittedName>
        <fullName evidence="2">Uncharacterized protein</fullName>
    </submittedName>
</protein>
<proteinExistence type="predicted"/>
<keyword evidence="3" id="KW-1185">Reference proteome</keyword>
<sequence>MEDISDLELVAKAMALPPIPSPLPINSSQNQTSHPATIRSTNPPEIPKPSDIQKTVSTPPIPPKCTTRREVLGQVESQEGNPTKVDISTTAGISSPAARERQNGMIVLQQEVDERKNGVENDNGVDSIHIDSKDENEEFQKRLSNEEIDIDIDKLTLEDRKVLEPLLSPFNLDDIGNIRQLLGFGEGQLEGDDLNRSLQETERGDENEDFEISGLDAENGSNGGEEDFQRLLMLMEAAEVAAGTIENKLDGLLEVLRGEERVLAENMTVREDGRS</sequence>
<reference evidence="2 3" key="1">
    <citation type="submission" date="2016-06" db="EMBL/GenBank/DDBJ databases">
        <title>Evolution of pathogenesis and genome organization in the Tremellales.</title>
        <authorList>
            <person name="Cuomo C."/>
            <person name="Litvintseva A."/>
            <person name="Heitman J."/>
            <person name="Chen Y."/>
            <person name="Sun S."/>
            <person name="Springer D."/>
            <person name="Dromer F."/>
            <person name="Young S."/>
            <person name="Zeng Q."/>
            <person name="Chapman S."/>
            <person name="Gujja S."/>
            <person name="Saif S."/>
            <person name="Birren B."/>
        </authorList>
    </citation>
    <scope>NUCLEOTIDE SEQUENCE [LARGE SCALE GENOMIC DNA]</scope>
    <source>
        <strain evidence="2 3">ATCC 28783</strain>
    </source>
</reference>
<comment type="caution">
    <text evidence="2">The sequence shown here is derived from an EMBL/GenBank/DDBJ whole genome shotgun (WGS) entry which is preliminary data.</text>
</comment>
<dbReference type="EMBL" id="SDIL01000146">
    <property type="protein sequence ID" value="RXK35290.1"/>
    <property type="molecule type" value="Genomic_DNA"/>
</dbReference>
<feature type="compositionally biased region" description="Polar residues" evidence="1">
    <location>
        <begin position="32"/>
        <end position="43"/>
    </location>
</feature>
<dbReference type="AlphaFoldDB" id="A0A4V1M315"/>
<evidence type="ECO:0000313" key="2">
    <source>
        <dbReference type="EMBL" id="RXK35290.1"/>
    </source>
</evidence>
<gene>
    <name evidence="2" type="ORF">M231_07461</name>
</gene>